<dbReference type="Gene3D" id="3.40.1170.60">
    <property type="match status" value="1"/>
</dbReference>
<dbReference type="RefSeq" id="WP_211602366.1">
    <property type="nucleotide sequence ID" value="NZ_JAGSNF010000009.1"/>
</dbReference>
<organism evidence="18 19">
    <name type="scientific">Phycicoccus avicenniae</name>
    <dbReference type="NCBI Taxonomy" id="2828860"/>
    <lineage>
        <taxon>Bacteria</taxon>
        <taxon>Bacillati</taxon>
        <taxon>Actinomycetota</taxon>
        <taxon>Actinomycetes</taxon>
        <taxon>Micrococcales</taxon>
        <taxon>Intrasporangiaceae</taxon>
        <taxon>Phycicoccus</taxon>
    </lineage>
</organism>
<evidence type="ECO:0000256" key="9">
    <source>
        <dbReference type="ARBA" id="ARBA00022763"/>
    </source>
</evidence>
<dbReference type="NCBIfam" id="NF003015">
    <property type="entry name" value="PRK03858.1"/>
    <property type="match status" value="1"/>
</dbReference>
<evidence type="ECO:0000256" key="4">
    <source>
        <dbReference type="ARBA" id="ARBA00022490"/>
    </source>
</evidence>
<evidence type="ECO:0000256" key="13">
    <source>
        <dbReference type="ARBA" id="ARBA00023204"/>
    </source>
</evidence>
<dbReference type="InterPro" id="IPR017961">
    <property type="entry name" value="DNA_pol_Y-fam_little_finger"/>
</dbReference>
<evidence type="ECO:0000313" key="19">
    <source>
        <dbReference type="Proteomes" id="UP000677016"/>
    </source>
</evidence>
<feature type="binding site" evidence="16">
    <location>
        <position position="28"/>
    </location>
    <ligand>
        <name>Mg(2+)</name>
        <dbReference type="ChEBI" id="CHEBI:18420"/>
    </ligand>
</feature>
<dbReference type="Gene3D" id="3.30.1490.100">
    <property type="entry name" value="DNA polymerase, Y-family, little finger domain"/>
    <property type="match status" value="1"/>
</dbReference>
<keyword evidence="8 16" id="KW-0479">Metal-binding</keyword>
<dbReference type="Pfam" id="PF00817">
    <property type="entry name" value="IMS"/>
    <property type="match status" value="1"/>
</dbReference>
<dbReference type="Proteomes" id="UP000677016">
    <property type="component" value="Unassembled WGS sequence"/>
</dbReference>
<dbReference type="InterPro" id="IPR043128">
    <property type="entry name" value="Rev_trsase/Diguanyl_cyclase"/>
</dbReference>
<dbReference type="GO" id="GO:0003887">
    <property type="term" value="F:DNA-directed DNA polymerase activity"/>
    <property type="evidence" value="ECO:0007669"/>
    <property type="project" value="UniProtKB-UniRule"/>
</dbReference>
<dbReference type="GO" id="GO:0003684">
    <property type="term" value="F:damaged DNA binding"/>
    <property type="evidence" value="ECO:0007669"/>
    <property type="project" value="InterPro"/>
</dbReference>
<dbReference type="Gene3D" id="1.10.150.20">
    <property type="entry name" value="5' to 3' exonuclease, C-terminal subdomain"/>
    <property type="match status" value="1"/>
</dbReference>
<dbReference type="InterPro" id="IPR053848">
    <property type="entry name" value="IMS_HHH_1"/>
</dbReference>
<dbReference type="EC" id="2.7.7.7" evidence="16"/>
<dbReference type="GO" id="GO:0042276">
    <property type="term" value="P:error-prone translesion synthesis"/>
    <property type="evidence" value="ECO:0007669"/>
    <property type="project" value="TreeGrafter"/>
</dbReference>
<comment type="similarity">
    <text evidence="2 16">Belongs to the DNA polymerase type-Y family.</text>
</comment>
<keyword evidence="11 16" id="KW-0239">DNA-directed DNA polymerase</keyword>
<gene>
    <name evidence="16 18" type="primary">dinB</name>
    <name evidence="18" type="ORF">KC207_07340</name>
</gene>
<dbReference type="GO" id="GO:0000287">
    <property type="term" value="F:magnesium ion binding"/>
    <property type="evidence" value="ECO:0007669"/>
    <property type="project" value="UniProtKB-UniRule"/>
</dbReference>
<keyword evidence="5 16" id="KW-0808">Transferase</keyword>
<dbReference type="AlphaFoldDB" id="A0A941D9T9"/>
<evidence type="ECO:0000256" key="7">
    <source>
        <dbReference type="ARBA" id="ARBA00022705"/>
    </source>
</evidence>
<keyword evidence="10 16" id="KW-0460">Magnesium</keyword>
<evidence type="ECO:0000256" key="12">
    <source>
        <dbReference type="ARBA" id="ARBA00023125"/>
    </source>
</evidence>
<evidence type="ECO:0000256" key="14">
    <source>
        <dbReference type="ARBA" id="ARBA00025589"/>
    </source>
</evidence>
<evidence type="ECO:0000256" key="10">
    <source>
        <dbReference type="ARBA" id="ARBA00022842"/>
    </source>
</evidence>
<dbReference type="InterPro" id="IPR050116">
    <property type="entry name" value="DNA_polymerase-Y"/>
</dbReference>
<dbReference type="Pfam" id="PF21999">
    <property type="entry name" value="IMS_HHH_1"/>
    <property type="match status" value="1"/>
</dbReference>
<feature type="domain" description="UmuC" evidence="17">
    <location>
        <begin position="24"/>
        <end position="203"/>
    </location>
</feature>
<keyword evidence="12 16" id="KW-0238">DNA-binding</keyword>
<evidence type="ECO:0000259" key="17">
    <source>
        <dbReference type="PROSITE" id="PS50173"/>
    </source>
</evidence>
<feature type="active site" evidence="16">
    <location>
        <position position="122"/>
    </location>
</feature>
<dbReference type="CDD" id="cd03586">
    <property type="entry name" value="PolY_Pol_IV_kappa"/>
    <property type="match status" value="1"/>
</dbReference>
<evidence type="ECO:0000256" key="5">
    <source>
        <dbReference type="ARBA" id="ARBA00022679"/>
    </source>
</evidence>
<dbReference type="Pfam" id="PF11799">
    <property type="entry name" value="IMS_C"/>
    <property type="match status" value="1"/>
</dbReference>
<keyword evidence="6 16" id="KW-0548">Nucleotidyltransferase</keyword>
<keyword evidence="19" id="KW-1185">Reference proteome</keyword>
<dbReference type="NCBIfam" id="NF002677">
    <property type="entry name" value="PRK02406.1"/>
    <property type="match status" value="1"/>
</dbReference>
<dbReference type="SUPFAM" id="SSF100879">
    <property type="entry name" value="Lesion bypass DNA polymerase (Y-family), little finger domain"/>
    <property type="match status" value="1"/>
</dbReference>
<dbReference type="GO" id="GO:0009432">
    <property type="term" value="P:SOS response"/>
    <property type="evidence" value="ECO:0007669"/>
    <property type="project" value="TreeGrafter"/>
</dbReference>
<feature type="site" description="Substrate discrimination" evidence="16">
    <location>
        <position position="33"/>
    </location>
</feature>
<keyword evidence="9 16" id="KW-0227">DNA damage</keyword>
<comment type="caution">
    <text evidence="18">The sequence shown here is derived from an EMBL/GenBank/DDBJ whole genome shotgun (WGS) entry which is preliminary data.</text>
</comment>
<dbReference type="InterPro" id="IPR043502">
    <property type="entry name" value="DNA/RNA_pol_sf"/>
</dbReference>
<dbReference type="InterPro" id="IPR022880">
    <property type="entry name" value="DNApol_IV"/>
</dbReference>
<accession>A0A941D9T9</accession>
<evidence type="ECO:0000256" key="6">
    <source>
        <dbReference type="ARBA" id="ARBA00022695"/>
    </source>
</evidence>
<comment type="subunit">
    <text evidence="16">Monomer.</text>
</comment>
<feature type="binding site" evidence="16">
    <location>
        <position position="121"/>
    </location>
    <ligand>
        <name>Mg(2+)</name>
        <dbReference type="ChEBI" id="CHEBI:18420"/>
    </ligand>
</feature>
<dbReference type="EMBL" id="JAGSNF010000009">
    <property type="protein sequence ID" value="MBR7743102.1"/>
    <property type="molecule type" value="Genomic_DNA"/>
</dbReference>
<comment type="cofactor">
    <cofactor evidence="16">
        <name>Mg(2+)</name>
        <dbReference type="ChEBI" id="CHEBI:18420"/>
    </cofactor>
    <text evidence="16">Binds 2 magnesium ions per subunit.</text>
</comment>
<sequence length="418" mass="45206">MTRRQFALPERRVDTPPDDTGCTVLHVDMDAFYASATLLAHPHLVGTPVIVGGGTRGVVLSATYEARRFGVTSAMPMGRARRLCPQATVLRPDHDLYAAISAGVMETFRSVTPVVEPLSLDEAFLDVSGALRRLGGPATIGRHIRDTVHDEQGITCSVGVAPTKVVAKLASTLAKPDGMVVVPRDEVVPFVQQLPVGALWGVGERTEEALVRLGLRTVADIAHTPRSTLERALGTATGRHLHELSWGRDPRPVEREQRERSIGSDETFAADLDDAVLVRRRLLAVSERTAGRMRAARTTGRTVTIRVRFSDFTTITRSRTLPEPTDSGRTLHATATALFDGLGLQRARIRLVGVRVSGLVPLEQAPVQGVIGEPEHGWRDAERAADRARARFGAGVVRPASLIEPVTSTSVRRPGDLS</sequence>
<evidence type="ECO:0000256" key="8">
    <source>
        <dbReference type="ARBA" id="ARBA00022723"/>
    </source>
</evidence>
<proteinExistence type="inferred from homology"/>
<dbReference type="SUPFAM" id="SSF56672">
    <property type="entry name" value="DNA/RNA polymerases"/>
    <property type="match status" value="1"/>
</dbReference>
<keyword evidence="7 16" id="KW-0235">DNA replication</keyword>
<dbReference type="FunFam" id="3.30.1490.100:FF:000004">
    <property type="entry name" value="DNA polymerase IV"/>
    <property type="match status" value="1"/>
</dbReference>
<dbReference type="GO" id="GO:0006261">
    <property type="term" value="P:DNA-templated DNA replication"/>
    <property type="evidence" value="ECO:0007669"/>
    <property type="project" value="UniProtKB-UniRule"/>
</dbReference>
<dbReference type="GO" id="GO:0005829">
    <property type="term" value="C:cytosol"/>
    <property type="evidence" value="ECO:0007669"/>
    <property type="project" value="TreeGrafter"/>
</dbReference>
<dbReference type="PROSITE" id="PS50173">
    <property type="entry name" value="UMUC"/>
    <property type="match status" value="1"/>
</dbReference>
<keyword evidence="3 16" id="KW-0515">Mutator protein</keyword>
<evidence type="ECO:0000256" key="15">
    <source>
        <dbReference type="ARBA" id="ARBA00049244"/>
    </source>
</evidence>
<dbReference type="PANTHER" id="PTHR11076:SF33">
    <property type="entry name" value="DNA POLYMERASE KAPPA"/>
    <property type="match status" value="1"/>
</dbReference>
<evidence type="ECO:0000313" key="18">
    <source>
        <dbReference type="EMBL" id="MBR7743102.1"/>
    </source>
</evidence>
<dbReference type="HAMAP" id="MF_01113">
    <property type="entry name" value="DNApol_IV"/>
    <property type="match status" value="1"/>
</dbReference>
<dbReference type="GO" id="GO:0006281">
    <property type="term" value="P:DNA repair"/>
    <property type="evidence" value="ECO:0007669"/>
    <property type="project" value="UniProtKB-UniRule"/>
</dbReference>
<evidence type="ECO:0000256" key="11">
    <source>
        <dbReference type="ARBA" id="ARBA00022932"/>
    </source>
</evidence>
<dbReference type="Gene3D" id="3.30.70.270">
    <property type="match status" value="1"/>
</dbReference>
<comment type="catalytic activity">
    <reaction evidence="15 16">
        <text>DNA(n) + a 2'-deoxyribonucleoside 5'-triphosphate = DNA(n+1) + diphosphate</text>
        <dbReference type="Rhea" id="RHEA:22508"/>
        <dbReference type="Rhea" id="RHEA-COMP:17339"/>
        <dbReference type="Rhea" id="RHEA-COMP:17340"/>
        <dbReference type="ChEBI" id="CHEBI:33019"/>
        <dbReference type="ChEBI" id="CHEBI:61560"/>
        <dbReference type="ChEBI" id="CHEBI:173112"/>
        <dbReference type="EC" id="2.7.7.7"/>
    </reaction>
</comment>
<protein>
    <recommendedName>
        <fullName evidence="16">DNA polymerase IV</fullName>
        <shortName evidence="16">Pol IV</shortName>
        <ecNumber evidence="16">2.7.7.7</ecNumber>
    </recommendedName>
</protein>
<dbReference type="InterPro" id="IPR036775">
    <property type="entry name" value="DNA_pol_Y-fam_lit_finger_sf"/>
</dbReference>
<comment type="function">
    <text evidence="14 16">Poorly processive, error-prone DNA polymerase involved in untargeted mutagenesis. Copies undamaged DNA at stalled replication forks, which arise in vivo from mismatched or misaligned primer ends. These misaligned primers can be extended by PolIV. Exhibits no 3'-5' exonuclease (proofreading) activity. May be involved in translesional synthesis, in conjunction with the beta clamp from PolIII.</text>
</comment>
<evidence type="ECO:0000256" key="2">
    <source>
        <dbReference type="ARBA" id="ARBA00010945"/>
    </source>
</evidence>
<evidence type="ECO:0000256" key="1">
    <source>
        <dbReference type="ARBA" id="ARBA00004496"/>
    </source>
</evidence>
<dbReference type="PANTHER" id="PTHR11076">
    <property type="entry name" value="DNA REPAIR POLYMERASE UMUC / TRANSFERASE FAMILY MEMBER"/>
    <property type="match status" value="1"/>
</dbReference>
<name>A0A941D9T9_9MICO</name>
<evidence type="ECO:0000256" key="16">
    <source>
        <dbReference type="HAMAP-Rule" id="MF_01113"/>
    </source>
</evidence>
<evidence type="ECO:0000256" key="3">
    <source>
        <dbReference type="ARBA" id="ARBA00022457"/>
    </source>
</evidence>
<reference evidence="18" key="1">
    <citation type="submission" date="2021-04" db="EMBL/GenBank/DDBJ databases">
        <title>Phycicoccus avicenniae sp. nov., a novel endophytic actinomycetes isolated from branch of Avicennia mariana.</title>
        <authorList>
            <person name="Tuo L."/>
        </authorList>
    </citation>
    <scope>NUCLEOTIDE SEQUENCE</scope>
    <source>
        <strain evidence="18">BSK3Z-2</strain>
    </source>
</reference>
<dbReference type="InterPro" id="IPR001126">
    <property type="entry name" value="UmuC"/>
</dbReference>
<keyword evidence="4 16" id="KW-0963">Cytoplasm</keyword>
<comment type="subcellular location">
    <subcellularLocation>
        <location evidence="1 16">Cytoplasm</location>
    </subcellularLocation>
</comment>
<keyword evidence="13 16" id="KW-0234">DNA repair</keyword>